<organism evidence="1 2">
    <name type="scientific">Ruminococcus albus</name>
    <dbReference type="NCBI Taxonomy" id="1264"/>
    <lineage>
        <taxon>Bacteria</taxon>
        <taxon>Bacillati</taxon>
        <taxon>Bacillota</taxon>
        <taxon>Clostridia</taxon>
        <taxon>Eubacteriales</taxon>
        <taxon>Oscillospiraceae</taxon>
        <taxon>Ruminococcus</taxon>
    </lineage>
</organism>
<name>A0A1I1RNT9_RUMAL</name>
<dbReference type="EMBL" id="FOKQ01000070">
    <property type="protein sequence ID" value="SFD36011.1"/>
    <property type="molecule type" value="Genomic_DNA"/>
</dbReference>
<evidence type="ECO:0000313" key="2">
    <source>
        <dbReference type="Proteomes" id="UP000182192"/>
    </source>
</evidence>
<protein>
    <submittedName>
        <fullName evidence="1">Uncharacterized protein</fullName>
    </submittedName>
</protein>
<reference evidence="1 2" key="1">
    <citation type="submission" date="2016-10" db="EMBL/GenBank/DDBJ databases">
        <authorList>
            <person name="de Groot N.N."/>
        </authorList>
    </citation>
    <scope>NUCLEOTIDE SEQUENCE [LARGE SCALE GENOMIC DNA]</scope>
    <source>
        <strain evidence="1 2">AR67</strain>
    </source>
</reference>
<dbReference type="Proteomes" id="UP000182192">
    <property type="component" value="Unassembled WGS sequence"/>
</dbReference>
<sequence length="78" mass="9031">MKVENYDRADCFIASRILFDMCDTMGLPDDIEKDLQKIIARLNFAIGEGFVVRVDNYSLEENDIIDGYECRIENFNAD</sequence>
<accession>A0A1I1RNT9</accession>
<dbReference type="RefSeq" id="WP_074963451.1">
    <property type="nucleotide sequence ID" value="NZ_FOKQ01000070.1"/>
</dbReference>
<proteinExistence type="predicted"/>
<evidence type="ECO:0000313" key="1">
    <source>
        <dbReference type="EMBL" id="SFD36011.1"/>
    </source>
</evidence>
<dbReference type="AlphaFoldDB" id="A0A1I1RNT9"/>
<gene>
    <name evidence="1" type="ORF">SAMN02910406_03742</name>
</gene>